<sequence>MLLLVDHGNTRIKLHLTSDGQKFDTTTVSHDSFSDETAELLRKHPNVKNVVLSSVAANLAPFFEQFYPNIPVFDVAKLADWPFINRYTTPETLGIDRKVLVSGAALLYKNTSCLIIDAGTCITYDFILNDGSYLGGGISPGFQLRFRSLHDYTAKLPLVTKVSETPLVGNSTVSCIESGVINGIVAEIIGIINRYKQQYADFTIILTGGDAEFLATQLKNGIFADSNFMQRALYALYQFYNPND</sequence>
<dbReference type="GO" id="GO:0005737">
    <property type="term" value="C:cytoplasm"/>
    <property type="evidence" value="ECO:0007669"/>
    <property type="project" value="UniProtKB-SubCell"/>
</dbReference>
<protein>
    <recommendedName>
        <fullName evidence="15 16">Type III pantothenate kinase</fullName>
        <ecNumber evidence="6 16">2.7.1.33</ecNumber>
    </recommendedName>
    <alternativeName>
        <fullName evidence="16">PanK-III</fullName>
    </alternativeName>
    <alternativeName>
        <fullName evidence="16">Pantothenic acid kinase</fullName>
    </alternativeName>
</protein>
<dbReference type="InterPro" id="IPR043129">
    <property type="entry name" value="ATPase_NBD"/>
</dbReference>
<dbReference type="PANTHER" id="PTHR34265">
    <property type="entry name" value="TYPE III PANTOTHENATE KINASE"/>
    <property type="match status" value="1"/>
</dbReference>
<comment type="pathway">
    <text evidence="4 16">Cofactor biosynthesis; coenzyme A biosynthesis; CoA from (R)-pantothenate: step 1/5.</text>
</comment>
<evidence type="ECO:0000256" key="2">
    <source>
        <dbReference type="ARBA" id="ARBA00001958"/>
    </source>
</evidence>
<proteinExistence type="inferred from homology"/>
<evidence type="ECO:0000256" key="12">
    <source>
        <dbReference type="ARBA" id="ARBA00022958"/>
    </source>
</evidence>
<dbReference type="CDD" id="cd24015">
    <property type="entry name" value="ASKHA_NBD_PanK-III"/>
    <property type="match status" value="1"/>
</dbReference>
<comment type="caution">
    <text evidence="17">The sequence shown here is derived from an EMBL/GenBank/DDBJ whole genome shotgun (WGS) entry which is preliminary data.</text>
</comment>
<evidence type="ECO:0000256" key="3">
    <source>
        <dbReference type="ARBA" id="ARBA00004496"/>
    </source>
</evidence>
<keyword evidence="8 16" id="KW-0808">Transferase</keyword>
<evidence type="ECO:0000256" key="10">
    <source>
        <dbReference type="ARBA" id="ARBA00022777"/>
    </source>
</evidence>
<dbReference type="InterPro" id="IPR004619">
    <property type="entry name" value="Type_III_PanK"/>
</dbReference>
<feature type="binding site" evidence="16">
    <location>
        <position position="87"/>
    </location>
    <ligand>
        <name>substrate</name>
    </ligand>
</feature>
<dbReference type="AlphaFoldDB" id="A0A256A0P4"/>
<evidence type="ECO:0000256" key="13">
    <source>
        <dbReference type="ARBA" id="ARBA00022993"/>
    </source>
</evidence>
<dbReference type="NCBIfam" id="TIGR00671">
    <property type="entry name" value="baf"/>
    <property type="match status" value="1"/>
</dbReference>
<evidence type="ECO:0000256" key="4">
    <source>
        <dbReference type="ARBA" id="ARBA00005225"/>
    </source>
</evidence>
<keyword evidence="7 16" id="KW-0963">Cytoplasm</keyword>
<dbReference type="SUPFAM" id="SSF53067">
    <property type="entry name" value="Actin-like ATPase domain"/>
    <property type="match status" value="2"/>
</dbReference>
<evidence type="ECO:0000256" key="6">
    <source>
        <dbReference type="ARBA" id="ARBA00012102"/>
    </source>
</evidence>
<feature type="binding site" evidence="16">
    <location>
        <position position="117"/>
    </location>
    <ligand>
        <name>K(+)</name>
        <dbReference type="ChEBI" id="CHEBI:29103"/>
    </ligand>
</feature>
<comment type="subunit">
    <text evidence="5 16">Homodimer.</text>
</comment>
<organism evidence="17 18">
    <name type="scientific">Flavobacterium aurantiibacter</name>
    <dbReference type="NCBI Taxonomy" id="2023067"/>
    <lineage>
        <taxon>Bacteria</taxon>
        <taxon>Pseudomonadati</taxon>
        <taxon>Bacteroidota</taxon>
        <taxon>Flavobacteriia</taxon>
        <taxon>Flavobacteriales</taxon>
        <taxon>Flavobacteriaceae</taxon>
        <taxon>Flavobacterium</taxon>
    </lineage>
</organism>
<dbReference type="PANTHER" id="PTHR34265:SF1">
    <property type="entry name" value="TYPE III PANTOTHENATE KINASE"/>
    <property type="match status" value="1"/>
</dbReference>
<dbReference type="RefSeq" id="WP_094485359.1">
    <property type="nucleotide sequence ID" value="NZ_NOXX01000148.1"/>
</dbReference>
<dbReference type="Gene3D" id="3.30.420.40">
    <property type="match status" value="2"/>
</dbReference>
<keyword evidence="12 16" id="KW-0630">Potassium</keyword>
<keyword evidence="13 16" id="KW-0173">Coenzyme A biosynthesis</keyword>
<accession>A0A256A0P4</accession>
<evidence type="ECO:0000313" key="18">
    <source>
        <dbReference type="Proteomes" id="UP000216035"/>
    </source>
</evidence>
<dbReference type="Proteomes" id="UP000216035">
    <property type="component" value="Unassembled WGS sequence"/>
</dbReference>
<evidence type="ECO:0000256" key="7">
    <source>
        <dbReference type="ARBA" id="ARBA00022490"/>
    </source>
</evidence>
<evidence type="ECO:0000256" key="14">
    <source>
        <dbReference type="ARBA" id="ARBA00038036"/>
    </source>
</evidence>
<evidence type="ECO:0000256" key="15">
    <source>
        <dbReference type="ARBA" id="ARBA00040883"/>
    </source>
</evidence>
<comment type="subcellular location">
    <subcellularLocation>
        <location evidence="3 16">Cytoplasm</location>
    </subcellularLocation>
</comment>
<comment type="cofactor">
    <cofactor evidence="2">
        <name>K(+)</name>
        <dbReference type="ChEBI" id="CHEBI:29103"/>
    </cofactor>
</comment>
<dbReference type="EC" id="2.7.1.33" evidence="6 16"/>
<dbReference type="GO" id="GO:0015937">
    <property type="term" value="P:coenzyme A biosynthetic process"/>
    <property type="evidence" value="ECO:0007669"/>
    <property type="project" value="UniProtKB-UniRule"/>
</dbReference>
<keyword evidence="9 16" id="KW-0547">Nucleotide-binding</keyword>
<dbReference type="EMBL" id="NOXX01000148">
    <property type="protein sequence ID" value="OYQ47201.1"/>
    <property type="molecule type" value="Genomic_DNA"/>
</dbReference>
<feature type="active site" description="Proton acceptor" evidence="16">
    <location>
        <position position="96"/>
    </location>
</feature>
<evidence type="ECO:0000256" key="9">
    <source>
        <dbReference type="ARBA" id="ARBA00022741"/>
    </source>
</evidence>
<keyword evidence="10 16" id="KW-0418">Kinase</keyword>
<dbReference type="HAMAP" id="MF_01274">
    <property type="entry name" value="Pantothen_kinase_3"/>
    <property type="match status" value="1"/>
</dbReference>
<evidence type="ECO:0000256" key="1">
    <source>
        <dbReference type="ARBA" id="ARBA00001206"/>
    </source>
</evidence>
<comment type="cofactor">
    <cofactor evidence="16">
        <name>NH4(+)</name>
        <dbReference type="ChEBI" id="CHEBI:28938"/>
    </cofactor>
    <cofactor evidence="16">
        <name>K(+)</name>
        <dbReference type="ChEBI" id="CHEBI:29103"/>
    </cofactor>
    <text evidence="16">A monovalent cation. Ammonium or potassium.</text>
</comment>
<keyword evidence="11 16" id="KW-0067">ATP-binding</keyword>
<comment type="similarity">
    <text evidence="14 16">Belongs to the type III pantothenate kinase family.</text>
</comment>
<dbReference type="GO" id="GO:0004594">
    <property type="term" value="F:pantothenate kinase activity"/>
    <property type="evidence" value="ECO:0007669"/>
    <property type="project" value="UniProtKB-UniRule"/>
</dbReference>
<evidence type="ECO:0000313" key="17">
    <source>
        <dbReference type="EMBL" id="OYQ47201.1"/>
    </source>
</evidence>
<keyword evidence="18" id="KW-1185">Reference proteome</keyword>
<evidence type="ECO:0000256" key="16">
    <source>
        <dbReference type="HAMAP-Rule" id="MF_01274"/>
    </source>
</evidence>
<evidence type="ECO:0000256" key="11">
    <source>
        <dbReference type="ARBA" id="ARBA00022840"/>
    </source>
</evidence>
<feature type="binding site" evidence="16">
    <location>
        <begin position="6"/>
        <end position="13"/>
    </location>
    <ligand>
        <name>ATP</name>
        <dbReference type="ChEBI" id="CHEBI:30616"/>
    </ligand>
</feature>
<comment type="function">
    <text evidence="16">Catalyzes the phosphorylation of pantothenate (Pan), the first step in CoA biosynthesis.</text>
</comment>
<reference evidence="17 18" key="1">
    <citation type="submission" date="2017-07" db="EMBL/GenBank/DDBJ databases">
        <title>Flavobacterium cyanobacteriorum sp. nov., isolated from cyanobacterial aggregates in a eutrophic lake.</title>
        <authorList>
            <person name="Cai H."/>
        </authorList>
    </citation>
    <scope>NUCLEOTIDE SEQUENCE [LARGE SCALE GENOMIC DNA]</scope>
    <source>
        <strain evidence="17 18">TH167</strain>
    </source>
</reference>
<comment type="catalytic activity">
    <reaction evidence="1 16">
        <text>(R)-pantothenate + ATP = (R)-4'-phosphopantothenate + ADP + H(+)</text>
        <dbReference type="Rhea" id="RHEA:16373"/>
        <dbReference type="ChEBI" id="CHEBI:10986"/>
        <dbReference type="ChEBI" id="CHEBI:15378"/>
        <dbReference type="ChEBI" id="CHEBI:29032"/>
        <dbReference type="ChEBI" id="CHEBI:30616"/>
        <dbReference type="ChEBI" id="CHEBI:456216"/>
        <dbReference type="EC" id="2.7.1.33"/>
    </reaction>
</comment>
<dbReference type="GO" id="GO:0046872">
    <property type="term" value="F:metal ion binding"/>
    <property type="evidence" value="ECO:0007669"/>
    <property type="project" value="UniProtKB-KW"/>
</dbReference>
<name>A0A256A0P4_9FLAO</name>
<feature type="binding site" evidence="16">
    <location>
        <begin position="94"/>
        <end position="97"/>
    </location>
    <ligand>
        <name>substrate</name>
    </ligand>
</feature>
<evidence type="ECO:0000256" key="5">
    <source>
        <dbReference type="ARBA" id="ARBA00011738"/>
    </source>
</evidence>
<feature type="binding site" evidence="16">
    <location>
        <position position="120"/>
    </location>
    <ligand>
        <name>ATP</name>
        <dbReference type="ChEBI" id="CHEBI:30616"/>
    </ligand>
</feature>
<dbReference type="Pfam" id="PF03309">
    <property type="entry name" value="Pan_kinase"/>
    <property type="match status" value="1"/>
</dbReference>
<keyword evidence="16" id="KW-0479">Metal-binding</keyword>
<evidence type="ECO:0000256" key="8">
    <source>
        <dbReference type="ARBA" id="ARBA00022679"/>
    </source>
</evidence>
<gene>
    <name evidence="16" type="primary">coaX</name>
    <name evidence="17" type="ORF">CHX27_03370</name>
</gene>
<dbReference type="OrthoDB" id="9804707at2"/>
<dbReference type="GO" id="GO:0005524">
    <property type="term" value="F:ATP binding"/>
    <property type="evidence" value="ECO:0007669"/>
    <property type="project" value="UniProtKB-UniRule"/>
</dbReference>
<feature type="binding site" evidence="16">
    <location>
        <position position="172"/>
    </location>
    <ligand>
        <name>substrate</name>
    </ligand>
</feature>
<dbReference type="UniPathway" id="UPA00241">
    <property type="reaction ID" value="UER00352"/>
</dbReference>